<comment type="pathway">
    <text evidence="6">Cofactor biosynthesis; NAD(+) biosynthesis; iminoaspartate from L-aspartate (dehydrogenase route): step 1/1.</text>
</comment>
<comment type="catalytic activity">
    <reaction evidence="6">
        <text>L-aspartate + NADP(+) + H2O = oxaloacetate + NH4(+) + NADPH + H(+)</text>
        <dbReference type="Rhea" id="RHEA:11784"/>
        <dbReference type="ChEBI" id="CHEBI:15377"/>
        <dbReference type="ChEBI" id="CHEBI:15378"/>
        <dbReference type="ChEBI" id="CHEBI:16452"/>
        <dbReference type="ChEBI" id="CHEBI:28938"/>
        <dbReference type="ChEBI" id="CHEBI:29991"/>
        <dbReference type="ChEBI" id="CHEBI:57783"/>
        <dbReference type="ChEBI" id="CHEBI:58349"/>
        <dbReference type="EC" id="1.4.1.21"/>
    </reaction>
</comment>
<dbReference type="SUPFAM" id="SSF51735">
    <property type="entry name" value="NAD(P)-binding Rossmann-fold domains"/>
    <property type="match status" value="1"/>
</dbReference>
<dbReference type="Proteomes" id="UP000000365">
    <property type="component" value="Chromosome"/>
</dbReference>
<keyword evidence="10" id="KW-1185">Reference proteome</keyword>
<dbReference type="GO" id="GO:0033735">
    <property type="term" value="F:aspartate dehydrogenase [NAD(P)+] activity"/>
    <property type="evidence" value="ECO:0007669"/>
    <property type="project" value="UniProtKB-EC"/>
</dbReference>
<name>A2SRI1_METLZ</name>
<proteinExistence type="inferred from homology"/>
<dbReference type="InterPro" id="IPR011182">
    <property type="entry name" value="L-Asp_DH"/>
</dbReference>
<comment type="function">
    <text evidence="6">Specifically catalyzes the NAD or NADP-dependent dehydrogenation of L-aspartate to iminoaspartate.</text>
</comment>
<dbReference type="PANTHER" id="PTHR31873">
    <property type="entry name" value="L-ASPARTATE DEHYDROGENASE-RELATED"/>
    <property type="match status" value="1"/>
</dbReference>
<dbReference type="Pfam" id="PF01958">
    <property type="entry name" value="Asp_DH_C"/>
    <property type="match status" value="1"/>
</dbReference>
<dbReference type="HAMAP" id="MF_01265">
    <property type="entry name" value="NadX"/>
    <property type="match status" value="1"/>
</dbReference>
<dbReference type="GO" id="GO:0009435">
    <property type="term" value="P:NAD+ biosynthetic process"/>
    <property type="evidence" value="ECO:0007669"/>
    <property type="project" value="UniProtKB-UniRule"/>
</dbReference>
<comment type="miscellaneous">
    <text evidence="6">The iminoaspartate product is unstable in aqueous solution and can decompose to oxaloacetate and ammonia.</text>
</comment>
<evidence type="ECO:0000256" key="6">
    <source>
        <dbReference type="HAMAP-Rule" id="MF_01265"/>
    </source>
</evidence>
<dbReference type="PIRSF" id="PIRSF005227">
    <property type="entry name" value="Asp_dh_NAD_syn"/>
    <property type="match status" value="1"/>
</dbReference>
<feature type="domain" description="Aspartate/homoserine dehydrogenase NAD-binding" evidence="8">
    <location>
        <begin position="12"/>
        <end position="123"/>
    </location>
</feature>
<dbReference type="HOGENOM" id="CLU_089550_0_0_2"/>
<dbReference type="GO" id="GO:0016639">
    <property type="term" value="F:oxidoreductase activity, acting on the CH-NH2 group of donors, NAD or NADP as acceptor"/>
    <property type="evidence" value="ECO:0007669"/>
    <property type="project" value="UniProtKB-UniRule"/>
</dbReference>
<reference evidence="9 10" key="1">
    <citation type="journal article" date="2009" name="Stand. Genomic Sci.">
        <title>Complete genome sequence of Methanocorpusculum labreanum type strain Z.</title>
        <authorList>
            <person name="Anderson I.J."/>
            <person name="Sieprawska-Lupa M."/>
            <person name="Goltsman E."/>
            <person name="Lapidus A."/>
            <person name="Copeland A."/>
            <person name="Glavina Del Rio T."/>
            <person name="Tice H."/>
            <person name="Dalin E."/>
            <person name="Barry K."/>
            <person name="Pitluck S."/>
            <person name="Hauser L."/>
            <person name="Land M."/>
            <person name="Lucas S."/>
            <person name="Richardson P."/>
            <person name="Whitman W.B."/>
            <person name="Kyrpides N.C."/>
        </authorList>
    </citation>
    <scope>NUCLEOTIDE SEQUENCE [LARGE SCALE GENOMIC DNA]</scope>
    <source>
        <strain evidence="10">ATCC 43576 / DSM 4855 / Z</strain>
    </source>
</reference>
<dbReference type="InterPro" id="IPR022487">
    <property type="entry name" value="Asp_DH_arc"/>
</dbReference>
<dbReference type="NCBIfam" id="NF009829">
    <property type="entry name" value="PRK13303.1-4"/>
    <property type="match status" value="1"/>
</dbReference>
<evidence type="ECO:0000256" key="1">
    <source>
        <dbReference type="ARBA" id="ARBA00008331"/>
    </source>
</evidence>
<comment type="similarity">
    <text evidence="1 6">Belongs to the L-aspartate dehydrogenase family.</text>
</comment>
<accession>A2SRI1</accession>
<dbReference type="GO" id="GO:0050661">
    <property type="term" value="F:NADP binding"/>
    <property type="evidence" value="ECO:0007669"/>
    <property type="project" value="UniProtKB-UniRule"/>
</dbReference>
<comment type="catalytic activity">
    <reaction evidence="6">
        <text>L-aspartate + NAD(+) + H2O = oxaloacetate + NH4(+) + NADH + H(+)</text>
        <dbReference type="Rhea" id="RHEA:11788"/>
        <dbReference type="ChEBI" id="CHEBI:15377"/>
        <dbReference type="ChEBI" id="CHEBI:15378"/>
        <dbReference type="ChEBI" id="CHEBI:16452"/>
        <dbReference type="ChEBI" id="CHEBI:28938"/>
        <dbReference type="ChEBI" id="CHEBI:29991"/>
        <dbReference type="ChEBI" id="CHEBI:57540"/>
        <dbReference type="ChEBI" id="CHEBI:57945"/>
        <dbReference type="EC" id="1.4.1.21"/>
    </reaction>
</comment>
<evidence type="ECO:0000259" key="7">
    <source>
        <dbReference type="Pfam" id="PF01958"/>
    </source>
</evidence>
<evidence type="ECO:0000256" key="5">
    <source>
        <dbReference type="ARBA" id="ARBA00023027"/>
    </source>
</evidence>
<feature type="binding site" evidence="6">
    <location>
        <position position="182"/>
    </location>
    <ligand>
        <name>NAD(+)</name>
        <dbReference type="ChEBI" id="CHEBI:57540"/>
    </ligand>
</feature>
<dbReference type="UniPathway" id="UPA00253">
    <property type="reaction ID" value="UER00456"/>
</dbReference>
<dbReference type="InterPro" id="IPR036291">
    <property type="entry name" value="NAD(P)-bd_dom_sf"/>
</dbReference>
<feature type="active site" evidence="6">
    <location>
        <position position="210"/>
    </location>
</feature>
<dbReference type="SUPFAM" id="SSF55347">
    <property type="entry name" value="Glyceraldehyde-3-phosphate dehydrogenase-like, C-terminal domain"/>
    <property type="match status" value="1"/>
</dbReference>
<dbReference type="PANTHER" id="PTHR31873:SF6">
    <property type="entry name" value="ASPARTATE DEHYDROGENASE DOMAIN-CONTAINING PROTEIN"/>
    <property type="match status" value="1"/>
</dbReference>
<dbReference type="AlphaFoldDB" id="A2SRI1"/>
<dbReference type="KEGG" id="mla:Mlab_0766"/>
<sequence>MTPIYSSPMKVGVIGCGNVGSILAERQKSFKIVAAYDSIPERVAAFSDKYGAKPFSDIDAFLQEPLDIVVEVASINAVKDLAEKVLLAGRDLILLSVGALADDAFRKELLTTAKQLHRRIHIPSGAIMGLDNVRVGKISRVDKLFLKTTKPSRSLNSNESVFKCLFAGKARDCVALYPKNTNVAISLSLACGREADVELWVDPKAEQNMHEIFFEGEFGDAYIRIRNLPAPENPATSYLAALSVLSLLESLDSPLVIGA</sequence>
<dbReference type="STRING" id="410358.Mlab_0766"/>
<evidence type="ECO:0000256" key="2">
    <source>
        <dbReference type="ARBA" id="ARBA00022642"/>
    </source>
</evidence>
<keyword evidence="4 6" id="KW-0560">Oxidoreductase</keyword>
<evidence type="ECO:0000256" key="3">
    <source>
        <dbReference type="ARBA" id="ARBA00022857"/>
    </source>
</evidence>
<dbReference type="NCBIfam" id="TIGR03855">
    <property type="entry name" value="NAD_NadX"/>
    <property type="match status" value="1"/>
</dbReference>
<dbReference type="InterPro" id="IPR002811">
    <property type="entry name" value="Asp_DH"/>
</dbReference>
<keyword evidence="3 6" id="KW-0521">NADP</keyword>
<dbReference type="Pfam" id="PF03447">
    <property type="entry name" value="NAD_binding_3"/>
    <property type="match status" value="1"/>
</dbReference>
<feature type="domain" description="Aspartate dehydrogenase" evidence="7">
    <location>
        <begin position="163"/>
        <end position="245"/>
    </location>
</feature>
<evidence type="ECO:0000256" key="4">
    <source>
        <dbReference type="ARBA" id="ARBA00023002"/>
    </source>
</evidence>
<organism evidence="9 10">
    <name type="scientific">Methanocorpusculum labreanum (strain ATCC 43576 / DSM 4855 / Z)</name>
    <dbReference type="NCBI Taxonomy" id="410358"/>
    <lineage>
        <taxon>Archaea</taxon>
        <taxon>Methanobacteriati</taxon>
        <taxon>Methanobacteriota</taxon>
        <taxon>Stenosarchaea group</taxon>
        <taxon>Methanomicrobia</taxon>
        <taxon>Methanomicrobiales</taxon>
        <taxon>Methanocorpusculaceae</taxon>
        <taxon>Methanocorpusculum</taxon>
    </lineage>
</organism>
<dbReference type="Gene3D" id="3.40.50.720">
    <property type="entry name" value="NAD(P)-binding Rossmann-like Domain"/>
    <property type="match status" value="1"/>
</dbReference>
<keyword evidence="5 6" id="KW-0520">NAD</keyword>
<keyword evidence="2 6" id="KW-0662">Pyridine nucleotide biosynthesis</keyword>
<evidence type="ECO:0000313" key="9">
    <source>
        <dbReference type="EMBL" id="ABN06937.1"/>
    </source>
</evidence>
<dbReference type="EMBL" id="CP000559">
    <property type="protein sequence ID" value="ABN06937.1"/>
    <property type="molecule type" value="Genomic_DNA"/>
</dbReference>
<protein>
    <recommendedName>
        <fullName evidence="6">L-aspartate dehydrogenase</fullName>
        <ecNumber evidence="6">1.4.1.21</ecNumber>
    </recommendedName>
</protein>
<evidence type="ECO:0000313" key="10">
    <source>
        <dbReference type="Proteomes" id="UP000000365"/>
    </source>
</evidence>
<dbReference type="InterPro" id="IPR005106">
    <property type="entry name" value="Asp/hSer_DH_NAD-bd"/>
</dbReference>
<dbReference type="EC" id="1.4.1.21" evidence="6"/>
<evidence type="ECO:0000259" key="8">
    <source>
        <dbReference type="Pfam" id="PF03447"/>
    </source>
</evidence>
<gene>
    <name evidence="6" type="primary">nadX</name>
    <name evidence="9" type="ordered locus">Mlab_0766</name>
</gene>
<feature type="binding site" evidence="6">
    <location>
        <position position="126"/>
    </location>
    <ligand>
        <name>NAD(+)</name>
        <dbReference type="ChEBI" id="CHEBI:57540"/>
    </ligand>
</feature>
<dbReference type="eggNOG" id="arCOG00254">
    <property type="taxonomic scope" value="Archaea"/>
</dbReference>
<dbReference type="GO" id="GO:0051287">
    <property type="term" value="F:NAD binding"/>
    <property type="evidence" value="ECO:0007669"/>
    <property type="project" value="UniProtKB-UniRule"/>
</dbReference>
<dbReference type="InterPro" id="IPR020626">
    <property type="entry name" value="Asp_DH_prok"/>
</dbReference>
<dbReference type="Gene3D" id="3.30.360.10">
    <property type="entry name" value="Dihydrodipicolinate Reductase, domain 2"/>
    <property type="match status" value="1"/>
</dbReference>